<sequence length="41" mass="4830">MPQYEVRCVLLFLFLVDTIIRAPERVPLRMLGTWDSIKVLP</sequence>
<proteinExistence type="predicted"/>
<evidence type="ECO:0000313" key="2">
    <source>
        <dbReference type="EMBL" id="KAH7281648.1"/>
    </source>
</evidence>
<name>A0A8T2QDD6_CERRI</name>
<evidence type="ECO:0000313" key="3">
    <source>
        <dbReference type="Proteomes" id="UP000825935"/>
    </source>
</evidence>
<feature type="chain" id="PRO_5035794839" evidence="1">
    <location>
        <begin position="22"/>
        <end position="41"/>
    </location>
</feature>
<dbReference type="EMBL" id="CM035441">
    <property type="protein sequence ID" value="KAH7281648.1"/>
    <property type="molecule type" value="Genomic_DNA"/>
</dbReference>
<dbReference type="Proteomes" id="UP000825935">
    <property type="component" value="Chromosome 36"/>
</dbReference>
<reference evidence="2" key="1">
    <citation type="submission" date="2021-08" db="EMBL/GenBank/DDBJ databases">
        <title>WGS assembly of Ceratopteris richardii.</title>
        <authorList>
            <person name="Marchant D.B."/>
            <person name="Chen G."/>
            <person name="Jenkins J."/>
            <person name="Shu S."/>
            <person name="Leebens-Mack J."/>
            <person name="Grimwood J."/>
            <person name="Schmutz J."/>
            <person name="Soltis P."/>
            <person name="Soltis D."/>
            <person name="Chen Z.-H."/>
        </authorList>
    </citation>
    <scope>NUCLEOTIDE SEQUENCE</scope>
    <source>
        <strain evidence="2">Whitten #5841</strain>
        <tissue evidence="2">Leaf</tissue>
    </source>
</reference>
<organism evidence="2 3">
    <name type="scientific">Ceratopteris richardii</name>
    <name type="common">Triangle waterfern</name>
    <dbReference type="NCBI Taxonomy" id="49495"/>
    <lineage>
        <taxon>Eukaryota</taxon>
        <taxon>Viridiplantae</taxon>
        <taxon>Streptophyta</taxon>
        <taxon>Embryophyta</taxon>
        <taxon>Tracheophyta</taxon>
        <taxon>Polypodiopsida</taxon>
        <taxon>Polypodiidae</taxon>
        <taxon>Polypodiales</taxon>
        <taxon>Pteridineae</taxon>
        <taxon>Pteridaceae</taxon>
        <taxon>Parkerioideae</taxon>
        <taxon>Ceratopteris</taxon>
    </lineage>
</organism>
<protein>
    <submittedName>
        <fullName evidence="2">Uncharacterized protein</fullName>
    </submittedName>
</protein>
<gene>
    <name evidence="2" type="ORF">KP509_36G056400</name>
</gene>
<keyword evidence="1" id="KW-0732">Signal</keyword>
<evidence type="ECO:0000256" key="1">
    <source>
        <dbReference type="SAM" id="SignalP"/>
    </source>
</evidence>
<feature type="signal peptide" evidence="1">
    <location>
        <begin position="1"/>
        <end position="21"/>
    </location>
</feature>
<accession>A0A8T2QDD6</accession>
<comment type="caution">
    <text evidence="2">The sequence shown here is derived from an EMBL/GenBank/DDBJ whole genome shotgun (WGS) entry which is preliminary data.</text>
</comment>
<dbReference type="AlphaFoldDB" id="A0A8T2QDD6"/>
<keyword evidence="3" id="KW-1185">Reference proteome</keyword>